<dbReference type="HAMAP" id="MF_00469">
    <property type="entry name" value="TrhO"/>
    <property type="match status" value="1"/>
</dbReference>
<dbReference type="Pfam" id="PF17773">
    <property type="entry name" value="UPF0176_N"/>
    <property type="match status" value="1"/>
</dbReference>
<dbReference type="Gene3D" id="3.30.70.100">
    <property type="match status" value="1"/>
</dbReference>
<accession>A0A6J7G277</accession>
<name>A0A6J7G277_9ZZZZ</name>
<dbReference type="SUPFAM" id="SSF52821">
    <property type="entry name" value="Rhodanese/Cell cycle control phosphatase"/>
    <property type="match status" value="1"/>
</dbReference>
<dbReference type="InterPro" id="IPR020936">
    <property type="entry name" value="TrhO"/>
</dbReference>
<dbReference type="InterPro" id="IPR036873">
    <property type="entry name" value="Rhodanese-like_dom_sf"/>
</dbReference>
<evidence type="ECO:0000259" key="1">
    <source>
        <dbReference type="PROSITE" id="PS50206"/>
    </source>
</evidence>
<dbReference type="InterPro" id="IPR001763">
    <property type="entry name" value="Rhodanese-like_dom"/>
</dbReference>
<dbReference type="PANTHER" id="PTHR43268">
    <property type="entry name" value="THIOSULFATE SULFURTRANSFERASE/RHODANESE-LIKE DOMAIN-CONTAINING PROTEIN 2"/>
    <property type="match status" value="1"/>
</dbReference>
<dbReference type="EMBL" id="CAFBMC010000049">
    <property type="protein sequence ID" value="CAB4901376.1"/>
    <property type="molecule type" value="Genomic_DNA"/>
</dbReference>
<dbReference type="PANTHER" id="PTHR43268:SF6">
    <property type="entry name" value="THIOSULFATE SULFURTRANSFERASE_RHODANESE-LIKE DOMAIN-CONTAINING PROTEIN 2"/>
    <property type="match status" value="1"/>
</dbReference>
<evidence type="ECO:0000313" key="2">
    <source>
        <dbReference type="EMBL" id="CAB4901376.1"/>
    </source>
</evidence>
<dbReference type="InterPro" id="IPR022111">
    <property type="entry name" value="Rhodanese_C"/>
</dbReference>
<dbReference type="Pfam" id="PF00581">
    <property type="entry name" value="Rhodanese"/>
    <property type="match status" value="1"/>
</dbReference>
<dbReference type="PROSITE" id="PS50206">
    <property type="entry name" value="RHODANESE_3"/>
    <property type="match status" value="1"/>
</dbReference>
<reference evidence="2" key="1">
    <citation type="submission" date="2020-05" db="EMBL/GenBank/DDBJ databases">
        <authorList>
            <person name="Chiriac C."/>
            <person name="Salcher M."/>
            <person name="Ghai R."/>
            <person name="Kavagutti S V."/>
        </authorList>
    </citation>
    <scope>NUCLEOTIDE SEQUENCE</scope>
</reference>
<proteinExistence type="inferred from homology"/>
<dbReference type="NCBIfam" id="NF001134">
    <property type="entry name" value="PRK00142.1-2"/>
    <property type="match status" value="1"/>
</dbReference>
<dbReference type="InterPro" id="IPR040503">
    <property type="entry name" value="TRHO_N"/>
</dbReference>
<organism evidence="2">
    <name type="scientific">freshwater metagenome</name>
    <dbReference type="NCBI Taxonomy" id="449393"/>
    <lineage>
        <taxon>unclassified sequences</taxon>
        <taxon>metagenomes</taxon>
        <taxon>ecological metagenomes</taxon>
    </lineage>
</organism>
<dbReference type="AlphaFoldDB" id="A0A6J7G277"/>
<sequence length="301" mass="33428">MSQQKIILFYGFTPFADPVAVRMWQQTLAESLNLRGRVLISAHGINGTLGGRIKDLARYIKMTKQYPGLKSIDFKWSQGSREDFPKLSVRDREEIVSFGAPDELVVDQSGVVGGGVHLAPEEVHALVAARGDEVVFFDGRNGFEAEIGRFKNAIVPDVQTTHDFIAEIDSGKYDHLKDVPVVTYCTGGVRCEILSSVMLSRGFNEVYQIDGGIVRYGEAFGNSGLWEGSLYVFDKRMVIDFEKNPVEIGECELCHSNTKYFMNCSNPQCRKLVVMCPSCQKIHTPLDCHHVALDSPAQQAG</sequence>
<protein>
    <submittedName>
        <fullName evidence="2">Unannotated protein</fullName>
    </submittedName>
</protein>
<dbReference type="Gene3D" id="3.40.250.10">
    <property type="entry name" value="Rhodanese-like domain"/>
    <property type="match status" value="1"/>
</dbReference>
<feature type="domain" description="Rhodanese" evidence="1">
    <location>
        <begin position="130"/>
        <end position="225"/>
    </location>
</feature>
<gene>
    <name evidence="2" type="ORF">UFOPK3495_00973</name>
</gene>
<dbReference type="Pfam" id="PF12368">
    <property type="entry name" value="Rhodanese_C"/>
    <property type="match status" value="1"/>
</dbReference>
<dbReference type="SMART" id="SM00450">
    <property type="entry name" value="RHOD"/>
    <property type="match status" value="1"/>
</dbReference>
<dbReference type="CDD" id="cd01518">
    <property type="entry name" value="RHOD_YceA"/>
    <property type="match status" value="1"/>
</dbReference>